<dbReference type="InterPro" id="IPR005247">
    <property type="entry name" value="YbhB_YbcL/LppC-like"/>
</dbReference>
<comment type="caution">
    <text evidence="1">The sequence shown here is derived from an EMBL/GenBank/DDBJ whole genome shotgun (WGS) entry which is preliminary data.</text>
</comment>
<dbReference type="STRING" id="54291.TE10_10660"/>
<dbReference type="InterPro" id="IPR036610">
    <property type="entry name" value="PEBP-like_sf"/>
</dbReference>
<sequence length="184" mass="19053">MKTGSRLAAILIAVISTSAAAAPFRVTSSDMREGDSLAASQQFNGFGCRGGNVSPQLVWEHAPTGTRSFAVTAYDPDAPSGSGWWHWTVVNIPSTVSSLATGAGDKNNAKLPAGAVQGRNDFGYAGFGGACPPPGDKPHHYHFTVWALNTPTLPIDAQASGALVGFMLRSHAIASARLTAMSGR</sequence>
<dbReference type="AlphaFoldDB" id="A0A1Y6GJF9"/>
<dbReference type="Proteomes" id="UP000229713">
    <property type="component" value="Unassembled WGS sequence"/>
</dbReference>
<dbReference type="NCBIfam" id="NF007330">
    <property type="entry name" value="PRK09818.1"/>
    <property type="match status" value="1"/>
</dbReference>
<name>A0A1Y6GJF9_RAOOR</name>
<dbReference type="Pfam" id="PF01161">
    <property type="entry name" value="PBP"/>
    <property type="match status" value="1"/>
</dbReference>
<reference evidence="1 2" key="1">
    <citation type="submission" date="2017-07" db="EMBL/GenBank/DDBJ databases">
        <title>Raoultella ornithinolytica strain HH3 draft genome.</title>
        <authorList>
            <person name="Duceppe M.-O."/>
            <person name="Huang H."/>
            <person name="Phipps-Todd B."/>
        </authorList>
    </citation>
    <scope>NUCLEOTIDE SEQUENCE [LARGE SCALE GENOMIC DNA]</scope>
    <source>
        <strain evidence="1 2">HH3</strain>
    </source>
</reference>
<accession>A0A1Y6GJF9</accession>
<gene>
    <name evidence="1" type="ORF">CFY86_08890</name>
</gene>
<proteinExistence type="predicted"/>
<dbReference type="InterPro" id="IPR008914">
    <property type="entry name" value="PEBP"/>
</dbReference>
<organism evidence="1 2">
    <name type="scientific">Raoultella ornithinolytica</name>
    <name type="common">Klebsiella ornithinolytica</name>
    <dbReference type="NCBI Taxonomy" id="54291"/>
    <lineage>
        <taxon>Bacteria</taxon>
        <taxon>Pseudomonadati</taxon>
        <taxon>Pseudomonadota</taxon>
        <taxon>Gammaproteobacteria</taxon>
        <taxon>Enterobacterales</taxon>
        <taxon>Enterobacteriaceae</taxon>
        <taxon>Klebsiella/Raoultella group</taxon>
        <taxon>Raoultella</taxon>
    </lineage>
</organism>
<dbReference type="NCBIfam" id="TIGR00481">
    <property type="entry name" value="YbhB/YbcL family Raf kinase inhibitor-like protein"/>
    <property type="match status" value="1"/>
</dbReference>
<protein>
    <submittedName>
        <fullName evidence="1">Kinase inhibitor</fullName>
    </submittedName>
</protein>
<dbReference type="RefSeq" id="WP_044349120.1">
    <property type="nucleotide sequence ID" value="NZ_ABDFAB020000017.1"/>
</dbReference>
<dbReference type="SUPFAM" id="SSF49777">
    <property type="entry name" value="PEBP-like"/>
    <property type="match status" value="1"/>
</dbReference>
<dbReference type="PANTHER" id="PTHR30289">
    <property type="entry name" value="UNCHARACTERIZED PROTEIN YBCL-RELATED"/>
    <property type="match status" value="1"/>
</dbReference>
<evidence type="ECO:0000313" key="2">
    <source>
        <dbReference type="Proteomes" id="UP000229713"/>
    </source>
</evidence>
<dbReference type="eggNOG" id="COG1881">
    <property type="taxonomic scope" value="Bacteria"/>
</dbReference>
<evidence type="ECO:0000313" key="1">
    <source>
        <dbReference type="EMBL" id="PIK87596.1"/>
    </source>
</evidence>
<dbReference type="EMBL" id="NKYI01000015">
    <property type="protein sequence ID" value="PIK87596.1"/>
    <property type="molecule type" value="Genomic_DNA"/>
</dbReference>
<dbReference type="Gene3D" id="3.90.280.10">
    <property type="entry name" value="PEBP-like"/>
    <property type="match status" value="1"/>
</dbReference>
<dbReference type="PANTHER" id="PTHR30289:SF1">
    <property type="entry name" value="PEBP (PHOSPHATIDYLETHANOLAMINE-BINDING PROTEIN) FAMILY PROTEIN"/>
    <property type="match status" value="1"/>
</dbReference>
<dbReference type="CDD" id="cd00865">
    <property type="entry name" value="PEBP_bact_arch"/>
    <property type="match status" value="1"/>
</dbReference>